<accession>A0A1I6RUP9</accession>
<dbReference type="Pfam" id="PF04577">
    <property type="entry name" value="Glyco_transf_61"/>
    <property type="match status" value="1"/>
</dbReference>
<dbReference type="EMBL" id="FOZS01000002">
    <property type="protein sequence ID" value="SFS68455.1"/>
    <property type="molecule type" value="Genomic_DNA"/>
</dbReference>
<proteinExistence type="predicted"/>
<keyword evidence="3" id="KW-1185">Reference proteome</keyword>
<protein>
    <recommendedName>
        <fullName evidence="1">Glycosyltransferase 61 catalytic domain-containing protein</fullName>
    </recommendedName>
</protein>
<dbReference type="GO" id="GO:0016757">
    <property type="term" value="F:glycosyltransferase activity"/>
    <property type="evidence" value="ECO:0007669"/>
    <property type="project" value="InterPro"/>
</dbReference>
<evidence type="ECO:0000313" key="2">
    <source>
        <dbReference type="EMBL" id="SFS68455.1"/>
    </source>
</evidence>
<dbReference type="AlphaFoldDB" id="A0A1I6RUP9"/>
<gene>
    <name evidence="2" type="ORF">SAMN04488556_2161</name>
</gene>
<evidence type="ECO:0000313" key="3">
    <source>
        <dbReference type="Proteomes" id="UP000199199"/>
    </source>
</evidence>
<sequence>MNLWNIPWRAHRKYQLDGFSELAKSSIDTFLVNILGYRFLYKHVLQERLQQLSRDRLHAEGDYQIYESCTKEVPTKSRKGIPQEGSPSETYWPGDRFVCTLTDTKVLGPVGPAVTTDGRLIAETVGTPQLADRRVGVAVAKALVNSPRHATATLNGDETPDIQFEMATILLPPWNNYYHWTIECLPRIRLLEMYAAEEGEYPDLLVPSNRSSWVNEMIDRVDYQGRVVTWNGDVAHIDRLVIPSFPDPTREECQWLRNRMRGDEIAGSNKKHIYISRTDATARRVDNIDEIQPVLDRYGFETYVLSELSVAEQINLFANAEVVVAPHGAGLANIVYADDVEVIELFGNKKIASFARLAEILDYGYIDLDCEQRGVNLVVDPDRLDTAIQSIVAE</sequence>
<evidence type="ECO:0000259" key="1">
    <source>
        <dbReference type="Pfam" id="PF04577"/>
    </source>
</evidence>
<dbReference type="Proteomes" id="UP000199199">
    <property type="component" value="Unassembled WGS sequence"/>
</dbReference>
<reference evidence="3" key="1">
    <citation type="submission" date="2016-10" db="EMBL/GenBank/DDBJ databases">
        <authorList>
            <person name="Varghese N."/>
            <person name="Submissions S."/>
        </authorList>
    </citation>
    <scope>NUCLEOTIDE SEQUENCE [LARGE SCALE GENOMIC DNA]</scope>
    <source>
        <strain evidence="3">DSM 22427</strain>
    </source>
</reference>
<name>A0A1I6RUP9_9EURY</name>
<feature type="domain" description="Glycosyltransferase 61 catalytic" evidence="1">
    <location>
        <begin position="177"/>
        <end position="338"/>
    </location>
</feature>
<dbReference type="InterPro" id="IPR049625">
    <property type="entry name" value="Glyco_transf_61_cat"/>
</dbReference>
<organism evidence="2 3">
    <name type="scientific">Halostagnicola kamekurae</name>
    <dbReference type="NCBI Taxonomy" id="619731"/>
    <lineage>
        <taxon>Archaea</taxon>
        <taxon>Methanobacteriati</taxon>
        <taxon>Methanobacteriota</taxon>
        <taxon>Stenosarchaea group</taxon>
        <taxon>Halobacteria</taxon>
        <taxon>Halobacteriales</taxon>
        <taxon>Natrialbaceae</taxon>
        <taxon>Halostagnicola</taxon>
    </lineage>
</organism>